<dbReference type="AlphaFoldDB" id="R0KCN3"/>
<reference evidence="2 3" key="1">
    <citation type="journal article" date="2012" name="PLoS Pathog.">
        <title>Diverse lifestyles and strategies of plant pathogenesis encoded in the genomes of eighteen Dothideomycetes fungi.</title>
        <authorList>
            <person name="Ohm R.A."/>
            <person name="Feau N."/>
            <person name="Henrissat B."/>
            <person name="Schoch C.L."/>
            <person name="Horwitz B.A."/>
            <person name="Barry K.W."/>
            <person name="Condon B.J."/>
            <person name="Copeland A.C."/>
            <person name="Dhillon B."/>
            <person name="Glaser F."/>
            <person name="Hesse C.N."/>
            <person name="Kosti I."/>
            <person name="LaButti K."/>
            <person name="Lindquist E.A."/>
            <person name="Lucas S."/>
            <person name="Salamov A.A."/>
            <person name="Bradshaw R.E."/>
            <person name="Ciuffetti L."/>
            <person name="Hamelin R.C."/>
            <person name="Kema G.H.J."/>
            <person name="Lawrence C."/>
            <person name="Scott J.A."/>
            <person name="Spatafora J.W."/>
            <person name="Turgeon B.G."/>
            <person name="de Wit P.J.G.M."/>
            <person name="Zhong S."/>
            <person name="Goodwin S.B."/>
            <person name="Grigoriev I.V."/>
        </authorList>
    </citation>
    <scope>NUCLEOTIDE SEQUENCE [LARGE SCALE GENOMIC DNA]</scope>
    <source>
        <strain evidence="3">28A</strain>
    </source>
</reference>
<keyword evidence="3" id="KW-1185">Reference proteome</keyword>
<dbReference type="InterPro" id="IPR029052">
    <property type="entry name" value="Metallo-depent_PP-like"/>
</dbReference>
<dbReference type="Proteomes" id="UP000016935">
    <property type="component" value="Unassembled WGS sequence"/>
</dbReference>
<dbReference type="PANTHER" id="PTHR12905:SF0">
    <property type="entry name" value="CALCINEURIN-LIKE PHOSPHOESTERASE DOMAIN-CONTAINING PROTEIN"/>
    <property type="match status" value="1"/>
</dbReference>
<dbReference type="InterPro" id="IPR051693">
    <property type="entry name" value="UPF0046_metallophosphoest"/>
</dbReference>
<gene>
    <name evidence="2" type="ORF">SETTUDRAFT_166601</name>
</gene>
<proteinExistence type="predicted"/>
<reference evidence="2 3" key="2">
    <citation type="journal article" date="2013" name="PLoS Genet.">
        <title>Comparative genome structure, secondary metabolite, and effector coding capacity across Cochliobolus pathogens.</title>
        <authorList>
            <person name="Condon B.J."/>
            <person name="Leng Y."/>
            <person name="Wu D."/>
            <person name="Bushley K.E."/>
            <person name="Ohm R.A."/>
            <person name="Otillar R."/>
            <person name="Martin J."/>
            <person name="Schackwitz W."/>
            <person name="Grimwood J."/>
            <person name="MohdZainudin N."/>
            <person name="Xue C."/>
            <person name="Wang R."/>
            <person name="Manning V.A."/>
            <person name="Dhillon B."/>
            <person name="Tu Z.J."/>
            <person name="Steffenson B.J."/>
            <person name="Salamov A."/>
            <person name="Sun H."/>
            <person name="Lowry S."/>
            <person name="LaButti K."/>
            <person name="Han J."/>
            <person name="Copeland A."/>
            <person name="Lindquist E."/>
            <person name="Barry K."/>
            <person name="Schmutz J."/>
            <person name="Baker S.E."/>
            <person name="Ciuffetti L.M."/>
            <person name="Grigoriev I.V."/>
            <person name="Zhong S."/>
            <person name="Turgeon B.G."/>
        </authorList>
    </citation>
    <scope>NUCLEOTIDE SEQUENCE [LARGE SCALE GENOMIC DNA]</scope>
    <source>
        <strain evidence="3">28A</strain>
    </source>
</reference>
<dbReference type="CDD" id="cd07379">
    <property type="entry name" value="MPP_239FB"/>
    <property type="match status" value="1"/>
</dbReference>
<protein>
    <recommendedName>
        <fullName evidence="1">Calcineurin-like phosphoesterase domain-containing protein</fullName>
    </recommendedName>
</protein>
<feature type="domain" description="Calcineurin-like phosphoesterase" evidence="1">
    <location>
        <begin position="12"/>
        <end position="238"/>
    </location>
</feature>
<organism evidence="2 3">
    <name type="scientific">Exserohilum turcicum (strain 28A)</name>
    <name type="common">Northern leaf blight fungus</name>
    <name type="synonym">Setosphaeria turcica</name>
    <dbReference type="NCBI Taxonomy" id="671987"/>
    <lineage>
        <taxon>Eukaryota</taxon>
        <taxon>Fungi</taxon>
        <taxon>Dikarya</taxon>
        <taxon>Ascomycota</taxon>
        <taxon>Pezizomycotina</taxon>
        <taxon>Dothideomycetes</taxon>
        <taxon>Pleosporomycetidae</taxon>
        <taxon>Pleosporales</taxon>
        <taxon>Pleosporineae</taxon>
        <taxon>Pleosporaceae</taxon>
        <taxon>Exserohilum</taxon>
    </lineage>
</organism>
<evidence type="ECO:0000313" key="2">
    <source>
        <dbReference type="EMBL" id="EOA90643.1"/>
    </source>
</evidence>
<name>R0KCN3_EXST2</name>
<dbReference type="GeneID" id="19399865"/>
<accession>R0KCN3</accession>
<dbReference type="SUPFAM" id="SSF56300">
    <property type="entry name" value="Metallo-dependent phosphatases"/>
    <property type="match status" value="1"/>
</dbReference>
<evidence type="ECO:0000259" key="1">
    <source>
        <dbReference type="Pfam" id="PF00149"/>
    </source>
</evidence>
<dbReference type="Gene3D" id="3.60.21.10">
    <property type="match status" value="1"/>
</dbReference>
<dbReference type="RefSeq" id="XP_008021437.1">
    <property type="nucleotide sequence ID" value="XM_008023246.1"/>
</dbReference>
<dbReference type="PANTHER" id="PTHR12905">
    <property type="entry name" value="METALLOPHOSPHOESTERASE"/>
    <property type="match status" value="1"/>
</dbReference>
<sequence length="327" mass="36680">MPSAPPALIKTRFLVISDTHAASPSENAARNDTPFRPPLPRADVLLHCGDMTMVGLLEEYQKTLDMLEGIDAGLKLVIAGNHDISLDAEYYSRKGQRMHGIKHVDSCPARAREMWTGERAKKARVTYLDEGTHTFTLDNGANLRVYASPYQPEFCDWAFPYYRDEDRYNASHQCTPYAKPIAQNPVPDFPSIDVMMTHGPPMGVLDQTNRGESVGCQHLLRAARRCRPRMHCFGHIHEAWGAQKVLWNDGELDVHDPKQHIRKAEPIKVDNGSARNQRAVTVDISQGTHSAVTFGKETLMVNASIMTLQYAPWNGPWLVDLDLEPAK</sequence>
<dbReference type="EMBL" id="KB908482">
    <property type="protein sequence ID" value="EOA90643.1"/>
    <property type="molecule type" value="Genomic_DNA"/>
</dbReference>
<dbReference type="eggNOG" id="KOG3947">
    <property type="taxonomic scope" value="Eukaryota"/>
</dbReference>
<dbReference type="GO" id="GO:0016787">
    <property type="term" value="F:hydrolase activity"/>
    <property type="evidence" value="ECO:0007669"/>
    <property type="project" value="InterPro"/>
</dbReference>
<dbReference type="OrthoDB" id="630188at2759"/>
<evidence type="ECO:0000313" key="3">
    <source>
        <dbReference type="Proteomes" id="UP000016935"/>
    </source>
</evidence>
<dbReference type="Pfam" id="PF00149">
    <property type="entry name" value="Metallophos"/>
    <property type="match status" value="1"/>
</dbReference>
<dbReference type="InterPro" id="IPR004843">
    <property type="entry name" value="Calcineurin-like_PHP"/>
</dbReference>
<dbReference type="HOGENOM" id="CLU_041441_2_1_1"/>